<feature type="signal peptide" evidence="11">
    <location>
        <begin position="1"/>
        <end position="21"/>
    </location>
</feature>
<reference evidence="14 15" key="1">
    <citation type="submission" date="2019-11" db="EMBL/GenBank/DDBJ databases">
        <title>Bacillus lacus genome.</title>
        <authorList>
            <person name="Allen C.J."/>
            <person name="Newman J.D."/>
        </authorList>
    </citation>
    <scope>NUCLEOTIDE SEQUENCE [LARGE SCALE GENOMIC DNA]</scope>
    <source>
        <strain evidence="14 15">KCTC 33946</strain>
    </source>
</reference>
<dbReference type="InterPro" id="IPR034213">
    <property type="entry name" value="S8_Vpr-like"/>
</dbReference>
<dbReference type="SUPFAM" id="SSF52743">
    <property type="entry name" value="Subtilisin-like"/>
    <property type="match status" value="1"/>
</dbReference>
<protein>
    <submittedName>
        <fullName evidence="14">S8 family serine peptidase</fullName>
    </submittedName>
</protein>
<evidence type="ECO:0000256" key="11">
    <source>
        <dbReference type="SAM" id="SignalP"/>
    </source>
</evidence>
<evidence type="ECO:0000256" key="10">
    <source>
        <dbReference type="RuleBase" id="RU003355"/>
    </source>
</evidence>
<dbReference type="OrthoDB" id="9798386at2"/>
<dbReference type="CDD" id="cd07474">
    <property type="entry name" value="Peptidases_S8_subtilisin_Vpr-like"/>
    <property type="match status" value="1"/>
</dbReference>
<feature type="domain" description="Peptidase S8/S53" evidence="12">
    <location>
        <begin position="133"/>
        <end position="509"/>
    </location>
</feature>
<evidence type="ECO:0000256" key="2">
    <source>
        <dbReference type="ARBA" id="ARBA00022512"/>
    </source>
</evidence>
<name>A0A7X2J294_9BACI</name>
<dbReference type="Gene3D" id="3.50.30.30">
    <property type="match status" value="1"/>
</dbReference>
<proteinExistence type="inferred from homology"/>
<dbReference type="InterPro" id="IPR046450">
    <property type="entry name" value="PA_dom_sf"/>
</dbReference>
<dbReference type="InterPro" id="IPR022398">
    <property type="entry name" value="Peptidase_S8_His-AS"/>
</dbReference>
<evidence type="ECO:0000313" key="15">
    <source>
        <dbReference type="Proteomes" id="UP000448867"/>
    </source>
</evidence>
<evidence type="ECO:0000256" key="7">
    <source>
        <dbReference type="ARBA" id="ARBA00022825"/>
    </source>
</evidence>
<accession>A0A7X2J294</accession>
<sequence>MRTATLFLIIFITLFPSYATAYKYPQHPSAPEADLRERVSMVIVIKDAAQQVFKKDIAEKYKTVEINREYQEVFTGFAVEGEQGEIDQLLKEPYVLQGNPVSSYSADIDESVPFIGGEDVRGLFDEHHKRLTGKGIVIGVIDTGMDYTHRDLRSSYAGGYDFIDNDADSMETMGKGEEQTFHGTHVAGVIAANGKLRGVAPDAKIIAYRALGPGGVGTSDQIIAAIDRAIKDKVDIINLSLGNSINGPDWPTSLALNKAAEKGIVAVTSSGNSGPKSWTVGSPGTAEKAISVGASTPPGKSPFLQIGKKMLKLHPMQGAESWTLNSSEKIIEAGFGYAQDIPKSARGHVVLMKRGKIPFTEKVLNAELAGAKAVLIYNHKDGSFAGNVEIPVNLPVASLSGKDGEYLRNKVKKELVSTIYIDSTDELADFSSRGPVTNTWSIKPDLVAPGVSIHSTVPGGYLALQGTSMAAPHVAGACALLLQAHPGWTPDQVKAALMNTSKKLYRDGKAAYKPTEQGTGRMDVLKAAEADLLLYPSSLSFGQFKRNAERTKKTVSITLENTSSESQTFTFSYPKQQQGLQWQMPLPVTAKPGEKVMVNLSADVTPSLLEKGNYEGWLQVKAGDDMINIPYLFVVDEPDYPRIMGFSFQEGDMPGTYQYDVYMPGGADEMGIALYDPDTLMFKGFLDYRRNLERGLYSQELKNGNLQFAEGVYLALVYVKKDGREDVVETEILVEKPLSIGDDSVFVNNLCGQF</sequence>
<evidence type="ECO:0000259" key="13">
    <source>
        <dbReference type="Pfam" id="PF02225"/>
    </source>
</evidence>
<comment type="similarity">
    <text evidence="1 9 10">Belongs to the peptidase S8 family.</text>
</comment>
<dbReference type="PANTHER" id="PTHR43806">
    <property type="entry name" value="PEPTIDASE S8"/>
    <property type="match status" value="1"/>
</dbReference>
<evidence type="ECO:0000256" key="3">
    <source>
        <dbReference type="ARBA" id="ARBA00022525"/>
    </source>
</evidence>
<dbReference type="GO" id="GO:0006508">
    <property type="term" value="P:proteolysis"/>
    <property type="evidence" value="ECO:0007669"/>
    <property type="project" value="UniProtKB-KW"/>
</dbReference>
<dbReference type="PROSITE" id="PS51892">
    <property type="entry name" value="SUBTILASE"/>
    <property type="match status" value="1"/>
</dbReference>
<evidence type="ECO:0000256" key="9">
    <source>
        <dbReference type="PROSITE-ProRule" id="PRU01240"/>
    </source>
</evidence>
<dbReference type="PRINTS" id="PR00723">
    <property type="entry name" value="SUBTILISIN"/>
</dbReference>
<keyword evidence="3" id="KW-0964">Secreted</keyword>
<dbReference type="AlphaFoldDB" id="A0A7X2J294"/>
<keyword evidence="7 9" id="KW-0720">Serine protease</keyword>
<feature type="active site" description="Charge relay system" evidence="8 9">
    <location>
        <position position="468"/>
    </location>
</feature>
<feature type="active site" description="Charge relay system" evidence="8 9">
    <location>
        <position position="182"/>
    </location>
</feature>
<dbReference type="RefSeq" id="WP_154309602.1">
    <property type="nucleotide sequence ID" value="NZ_WKKI01000063.1"/>
</dbReference>
<dbReference type="CDD" id="cd02133">
    <property type="entry name" value="PA_C5a_like"/>
    <property type="match status" value="1"/>
</dbReference>
<keyword evidence="4 9" id="KW-0645">Protease</keyword>
<keyword evidence="6 9" id="KW-0378">Hydrolase</keyword>
<dbReference type="InterPro" id="IPR036852">
    <property type="entry name" value="Peptidase_S8/S53_dom_sf"/>
</dbReference>
<evidence type="ECO:0000256" key="8">
    <source>
        <dbReference type="PIRSR" id="PIRSR615500-1"/>
    </source>
</evidence>
<dbReference type="InterPro" id="IPR023828">
    <property type="entry name" value="Peptidase_S8_Ser-AS"/>
</dbReference>
<gene>
    <name evidence="14" type="ORF">GJU40_18665</name>
</gene>
<dbReference type="Gene3D" id="3.40.50.200">
    <property type="entry name" value="Peptidase S8/S53 domain"/>
    <property type="match status" value="1"/>
</dbReference>
<evidence type="ECO:0000256" key="4">
    <source>
        <dbReference type="ARBA" id="ARBA00022670"/>
    </source>
</evidence>
<dbReference type="SUPFAM" id="SSF52025">
    <property type="entry name" value="PA domain"/>
    <property type="match status" value="1"/>
</dbReference>
<keyword evidence="15" id="KW-1185">Reference proteome</keyword>
<dbReference type="Pfam" id="PF02225">
    <property type="entry name" value="PA"/>
    <property type="match status" value="1"/>
</dbReference>
<dbReference type="InterPro" id="IPR000209">
    <property type="entry name" value="Peptidase_S8/S53_dom"/>
</dbReference>
<dbReference type="Pfam" id="PF00082">
    <property type="entry name" value="Peptidase_S8"/>
    <property type="match status" value="1"/>
</dbReference>
<dbReference type="PROSITE" id="PS00136">
    <property type="entry name" value="SUBTILASE_ASP"/>
    <property type="match status" value="1"/>
</dbReference>
<comment type="caution">
    <text evidence="14">The sequence shown here is derived from an EMBL/GenBank/DDBJ whole genome shotgun (WGS) entry which is preliminary data.</text>
</comment>
<dbReference type="PROSITE" id="PS00138">
    <property type="entry name" value="SUBTILASE_SER"/>
    <property type="match status" value="1"/>
</dbReference>
<evidence type="ECO:0000259" key="12">
    <source>
        <dbReference type="Pfam" id="PF00082"/>
    </source>
</evidence>
<evidence type="ECO:0000256" key="6">
    <source>
        <dbReference type="ARBA" id="ARBA00022801"/>
    </source>
</evidence>
<dbReference type="InterPro" id="IPR023827">
    <property type="entry name" value="Peptidase_S8_Asp-AS"/>
</dbReference>
<keyword evidence="2" id="KW-0134">Cell wall</keyword>
<dbReference type="Proteomes" id="UP000448867">
    <property type="component" value="Unassembled WGS sequence"/>
</dbReference>
<dbReference type="InterPro" id="IPR003137">
    <property type="entry name" value="PA_domain"/>
</dbReference>
<evidence type="ECO:0000256" key="5">
    <source>
        <dbReference type="ARBA" id="ARBA00022729"/>
    </source>
</evidence>
<keyword evidence="5 11" id="KW-0732">Signal</keyword>
<evidence type="ECO:0000256" key="1">
    <source>
        <dbReference type="ARBA" id="ARBA00011073"/>
    </source>
</evidence>
<feature type="active site" description="Charge relay system" evidence="8 9">
    <location>
        <position position="142"/>
    </location>
</feature>
<feature type="domain" description="PA" evidence="13">
    <location>
        <begin position="340"/>
        <end position="407"/>
    </location>
</feature>
<feature type="chain" id="PRO_5030781913" evidence="11">
    <location>
        <begin position="22"/>
        <end position="754"/>
    </location>
</feature>
<dbReference type="EMBL" id="WKKI01000063">
    <property type="protein sequence ID" value="MRX74148.1"/>
    <property type="molecule type" value="Genomic_DNA"/>
</dbReference>
<dbReference type="PANTHER" id="PTHR43806:SF65">
    <property type="entry name" value="SERINE PROTEASE APRX"/>
    <property type="match status" value="1"/>
</dbReference>
<dbReference type="InterPro" id="IPR050131">
    <property type="entry name" value="Peptidase_S8_subtilisin-like"/>
</dbReference>
<dbReference type="InterPro" id="IPR015500">
    <property type="entry name" value="Peptidase_S8_subtilisin-rel"/>
</dbReference>
<dbReference type="GO" id="GO:0004252">
    <property type="term" value="F:serine-type endopeptidase activity"/>
    <property type="evidence" value="ECO:0007669"/>
    <property type="project" value="UniProtKB-UniRule"/>
</dbReference>
<evidence type="ECO:0000313" key="14">
    <source>
        <dbReference type="EMBL" id="MRX74148.1"/>
    </source>
</evidence>
<organism evidence="14 15">
    <name type="scientific">Metabacillus lacus</name>
    <dbReference type="NCBI Taxonomy" id="1983721"/>
    <lineage>
        <taxon>Bacteria</taxon>
        <taxon>Bacillati</taxon>
        <taxon>Bacillota</taxon>
        <taxon>Bacilli</taxon>
        <taxon>Bacillales</taxon>
        <taxon>Bacillaceae</taxon>
        <taxon>Metabacillus</taxon>
    </lineage>
</organism>
<dbReference type="PROSITE" id="PS00137">
    <property type="entry name" value="SUBTILASE_HIS"/>
    <property type="match status" value="1"/>
</dbReference>